<feature type="compositionally biased region" description="Basic residues" evidence="5">
    <location>
        <begin position="114"/>
        <end position="137"/>
    </location>
</feature>
<evidence type="ECO:0000256" key="4">
    <source>
        <dbReference type="ARBA" id="ARBA00035682"/>
    </source>
</evidence>
<evidence type="ECO:0000313" key="8">
    <source>
        <dbReference type="Proteomes" id="UP001177140"/>
    </source>
</evidence>
<protein>
    <recommendedName>
        <fullName evidence="4">Small ribosomal subunit protein mS38</fullName>
    </recommendedName>
</protein>
<feature type="region of interest" description="Disordered" evidence="5">
    <location>
        <begin position="108"/>
        <end position="137"/>
    </location>
</feature>
<reference evidence="7" key="1">
    <citation type="submission" date="2022-03" db="EMBL/GenBank/DDBJ databases">
        <title>A functionally conserved STORR gene fusion in Papaver species that diverged 16.8 million years ago.</title>
        <authorList>
            <person name="Catania T."/>
        </authorList>
    </citation>
    <scope>NUCLEOTIDE SEQUENCE</scope>
    <source>
        <strain evidence="7">S-191538</strain>
    </source>
</reference>
<sequence length="137" mass="16062">MATFLHKLLKKNSQIKIITSNFKTPFQSNLSTPIFQSHLTDLKPNTDSVNDLKNPILFTPNNEDTALSRSQMFYPSFPFGYFLNPNSTTQIKMNEEVEEVSSEDEKTVWADSVKKKRKKKMNQHKLKKLRKRLRRQT</sequence>
<dbReference type="Proteomes" id="UP001177140">
    <property type="component" value="Unassembled WGS sequence"/>
</dbReference>
<evidence type="ECO:0000313" key="7">
    <source>
        <dbReference type="EMBL" id="MCL7051762.1"/>
    </source>
</evidence>
<evidence type="ECO:0000256" key="1">
    <source>
        <dbReference type="ARBA" id="ARBA00004173"/>
    </source>
</evidence>
<evidence type="ECO:0000256" key="2">
    <source>
        <dbReference type="ARBA" id="ARBA00023128"/>
    </source>
</evidence>
<comment type="subcellular location">
    <subcellularLocation>
        <location evidence="1">Mitochondrion</location>
    </subcellularLocation>
</comment>
<feature type="domain" description="Ribosomal protein mS38 C-terminal" evidence="6">
    <location>
        <begin position="109"/>
        <end position="136"/>
    </location>
</feature>
<keyword evidence="8" id="KW-1185">Reference proteome</keyword>
<name>A0AA42B541_PAPNU</name>
<gene>
    <name evidence="7" type="ORF">MKW94_024111</name>
</gene>
<evidence type="ECO:0000256" key="5">
    <source>
        <dbReference type="SAM" id="MobiDB-lite"/>
    </source>
</evidence>
<dbReference type="Pfam" id="PF08213">
    <property type="entry name" value="COX24_C"/>
    <property type="match status" value="1"/>
</dbReference>
<proteinExistence type="inferred from homology"/>
<dbReference type="EMBL" id="JAJJMA010342166">
    <property type="protein sequence ID" value="MCL7051762.1"/>
    <property type="molecule type" value="Genomic_DNA"/>
</dbReference>
<organism evidence="7 8">
    <name type="scientific">Papaver nudicaule</name>
    <name type="common">Iceland poppy</name>
    <dbReference type="NCBI Taxonomy" id="74823"/>
    <lineage>
        <taxon>Eukaryota</taxon>
        <taxon>Viridiplantae</taxon>
        <taxon>Streptophyta</taxon>
        <taxon>Embryophyta</taxon>
        <taxon>Tracheophyta</taxon>
        <taxon>Spermatophyta</taxon>
        <taxon>Magnoliopsida</taxon>
        <taxon>Ranunculales</taxon>
        <taxon>Papaveraceae</taxon>
        <taxon>Papaveroideae</taxon>
        <taxon>Papaver</taxon>
    </lineage>
</organism>
<accession>A0AA42B541</accession>
<evidence type="ECO:0000259" key="6">
    <source>
        <dbReference type="SMART" id="SM01155"/>
    </source>
</evidence>
<comment type="caution">
    <text evidence="7">The sequence shown here is derived from an EMBL/GenBank/DDBJ whole genome shotgun (WGS) entry which is preliminary data.</text>
</comment>
<dbReference type="SMART" id="SM01155">
    <property type="entry name" value="DUF1713"/>
    <property type="match status" value="1"/>
</dbReference>
<dbReference type="GO" id="GO:0005739">
    <property type="term" value="C:mitochondrion"/>
    <property type="evidence" value="ECO:0007669"/>
    <property type="project" value="UniProtKB-SubCell"/>
</dbReference>
<evidence type="ECO:0000256" key="3">
    <source>
        <dbReference type="ARBA" id="ARBA00035647"/>
    </source>
</evidence>
<dbReference type="PANTHER" id="PTHR32035:SF3">
    <property type="entry name" value="SMALL RIBOSOMAL SUBUNIT PROTEIN MS38"/>
    <property type="match status" value="1"/>
</dbReference>
<comment type="similarity">
    <text evidence="3">Belongs to the mitochondrion-specific ribosomal protein mS38 family.</text>
</comment>
<keyword evidence="2" id="KW-0496">Mitochondrion</keyword>
<dbReference type="InterPro" id="IPR013177">
    <property type="entry name" value="Ribosomal_mS38_C"/>
</dbReference>
<dbReference type="AlphaFoldDB" id="A0AA42B541"/>
<dbReference type="PANTHER" id="PTHR32035">
    <property type="entry name" value="AURORA KINASE A-INTERACTING PROTEIN"/>
    <property type="match status" value="1"/>
</dbReference>